<keyword evidence="3 8" id="KW-0436">Ligase</keyword>
<evidence type="ECO:0000256" key="8">
    <source>
        <dbReference type="HAMAP-Rule" id="MF_01161"/>
    </source>
</evidence>
<evidence type="ECO:0000313" key="10">
    <source>
        <dbReference type="EMBL" id="MDP1519484.1"/>
    </source>
</evidence>
<dbReference type="SUPFAM" id="SSF82829">
    <property type="entry name" value="MesJ substrate recognition domain-like"/>
    <property type="match status" value="1"/>
</dbReference>
<dbReference type="GO" id="GO:0006400">
    <property type="term" value="P:tRNA modification"/>
    <property type="evidence" value="ECO:0007669"/>
    <property type="project" value="UniProtKB-UniRule"/>
</dbReference>
<dbReference type="InterPro" id="IPR012094">
    <property type="entry name" value="tRNA_Ile_lys_synt"/>
</dbReference>
<proteinExistence type="inferred from homology"/>
<name>A0AAW8B1N7_9GAMM</name>
<dbReference type="PANTHER" id="PTHR43033:SF1">
    <property type="entry name" value="TRNA(ILE)-LYSIDINE SYNTHASE-RELATED"/>
    <property type="match status" value="1"/>
</dbReference>
<dbReference type="GO" id="GO:0005524">
    <property type="term" value="F:ATP binding"/>
    <property type="evidence" value="ECO:0007669"/>
    <property type="project" value="UniProtKB-UniRule"/>
</dbReference>
<dbReference type="InterPro" id="IPR014729">
    <property type="entry name" value="Rossmann-like_a/b/a_fold"/>
</dbReference>
<dbReference type="EC" id="6.3.4.19" evidence="8"/>
<evidence type="ECO:0000256" key="4">
    <source>
        <dbReference type="ARBA" id="ARBA00022694"/>
    </source>
</evidence>
<evidence type="ECO:0000256" key="1">
    <source>
        <dbReference type="ARBA" id="ARBA00004496"/>
    </source>
</evidence>
<dbReference type="Pfam" id="PF09179">
    <property type="entry name" value="TilS"/>
    <property type="match status" value="1"/>
</dbReference>
<reference evidence="10" key="2">
    <citation type="submission" date="2023-08" db="EMBL/GenBank/DDBJ databases">
        <authorList>
            <person name="Luo J."/>
        </authorList>
    </citation>
    <scope>NUCLEOTIDE SEQUENCE</scope>
    <source>
        <strain evidence="10">DSM 25064</strain>
    </source>
</reference>
<evidence type="ECO:0000256" key="7">
    <source>
        <dbReference type="ARBA" id="ARBA00048539"/>
    </source>
</evidence>
<comment type="catalytic activity">
    <reaction evidence="7 8">
        <text>cytidine(34) in tRNA(Ile2) + L-lysine + ATP = lysidine(34) in tRNA(Ile2) + AMP + diphosphate + H(+)</text>
        <dbReference type="Rhea" id="RHEA:43744"/>
        <dbReference type="Rhea" id="RHEA-COMP:10625"/>
        <dbReference type="Rhea" id="RHEA-COMP:10670"/>
        <dbReference type="ChEBI" id="CHEBI:15378"/>
        <dbReference type="ChEBI" id="CHEBI:30616"/>
        <dbReference type="ChEBI" id="CHEBI:32551"/>
        <dbReference type="ChEBI" id="CHEBI:33019"/>
        <dbReference type="ChEBI" id="CHEBI:82748"/>
        <dbReference type="ChEBI" id="CHEBI:83665"/>
        <dbReference type="ChEBI" id="CHEBI:456215"/>
        <dbReference type="EC" id="6.3.4.19"/>
    </reaction>
</comment>
<reference evidence="10" key="1">
    <citation type="journal article" date="2010" name="Int. J. Syst. Evol. Microbiol.">
        <title>Porticoccus litoralis gen. nov., sp. nov., a gammaproteobacterium isolated from the Yellow Sea.</title>
        <authorList>
            <person name="Oh H.M."/>
            <person name="Kim H."/>
            <person name="Kim K.M."/>
            <person name="Min G.S."/>
            <person name="Cho J.C."/>
        </authorList>
    </citation>
    <scope>NUCLEOTIDE SEQUENCE</scope>
    <source>
        <strain evidence="10">DSM 25064</strain>
    </source>
</reference>
<comment type="similarity">
    <text evidence="8">Belongs to the tRNA(Ile)-lysidine synthase family.</text>
</comment>
<dbReference type="NCBIfam" id="TIGR02433">
    <property type="entry name" value="lysidine_TilS_C"/>
    <property type="match status" value="1"/>
</dbReference>
<accession>A0AAW8B1N7</accession>
<protein>
    <recommendedName>
        <fullName evidence="8">tRNA(Ile)-lysidine synthase</fullName>
        <ecNumber evidence="8">6.3.4.19</ecNumber>
    </recommendedName>
    <alternativeName>
        <fullName evidence="8">tRNA(Ile)-2-lysyl-cytidine synthase</fullName>
    </alternativeName>
    <alternativeName>
        <fullName evidence="8">tRNA(Ile)-lysidine synthetase</fullName>
    </alternativeName>
</protein>
<evidence type="ECO:0000256" key="3">
    <source>
        <dbReference type="ARBA" id="ARBA00022598"/>
    </source>
</evidence>
<keyword evidence="2 8" id="KW-0963">Cytoplasm</keyword>
<keyword evidence="5 8" id="KW-0547">Nucleotide-binding</keyword>
<dbReference type="CDD" id="cd01992">
    <property type="entry name" value="TilS_N"/>
    <property type="match status" value="1"/>
</dbReference>
<feature type="binding site" evidence="8">
    <location>
        <begin position="40"/>
        <end position="45"/>
    </location>
    <ligand>
        <name>ATP</name>
        <dbReference type="ChEBI" id="CHEBI:30616"/>
    </ligand>
</feature>
<dbReference type="InterPro" id="IPR015262">
    <property type="entry name" value="tRNA_Ile_lys_synt_subst-bd"/>
</dbReference>
<dbReference type="Gene3D" id="1.20.59.20">
    <property type="match status" value="1"/>
</dbReference>
<dbReference type="GO" id="GO:0032267">
    <property type="term" value="F:tRNA(Ile)-lysidine synthase activity"/>
    <property type="evidence" value="ECO:0007669"/>
    <property type="project" value="UniProtKB-EC"/>
</dbReference>
<comment type="function">
    <text evidence="8">Ligates lysine onto the cytidine present at position 34 of the AUA codon-specific tRNA(Ile) that contains the anticodon CAU, in an ATP-dependent manner. Cytidine is converted to lysidine, thus changing the amino acid specificity of the tRNA from methionine to isoleucine.</text>
</comment>
<comment type="subcellular location">
    <subcellularLocation>
        <location evidence="1 8">Cytoplasm</location>
    </subcellularLocation>
</comment>
<dbReference type="HAMAP" id="MF_01161">
    <property type="entry name" value="tRNA_Ile_lys_synt"/>
    <property type="match status" value="1"/>
</dbReference>
<dbReference type="Proteomes" id="UP001178354">
    <property type="component" value="Unassembled WGS sequence"/>
</dbReference>
<dbReference type="InterPro" id="IPR012795">
    <property type="entry name" value="tRNA_Ile_lys_synt_N"/>
</dbReference>
<dbReference type="SUPFAM" id="SSF52402">
    <property type="entry name" value="Adenine nucleotide alpha hydrolases-like"/>
    <property type="match status" value="1"/>
</dbReference>
<comment type="caution">
    <text evidence="10">The sequence shown here is derived from an EMBL/GenBank/DDBJ whole genome shotgun (WGS) entry which is preliminary data.</text>
</comment>
<dbReference type="RefSeq" id="WP_305168999.1">
    <property type="nucleotide sequence ID" value="NZ_JAUUUU010000001.1"/>
</dbReference>
<dbReference type="Pfam" id="PF01171">
    <property type="entry name" value="ATP_bind_3"/>
    <property type="match status" value="1"/>
</dbReference>
<evidence type="ECO:0000256" key="5">
    <source>
        <dbReference type="ARBA" id="ARBA00022741"/>
    </source>
</evidence>
<keyword evidence="4 8" id="KW-0819">tRNA processing</keyword>
<keyword evidence="6 8" id="KW-0067">ATP-binding</keyword>
<dbReference type="GO" id="GO:0005737">
    <property type="term" value="C:cytoplasm"/>
    <property type="evidence" value="ECO:0007669"/>
    <property type="project" value="UniProtKB-SubCell"/>
</dbReference>
<evidence type="ECO:0000259" key="9">
    <source>
        <dbReference type="SMART" id="SM00977"/>
    </source>
</evidence>
<comment type="domain">
    <text evidence="8">The N-terminal region contains the highly conserved SGGXDS motif, predicted to be a P-loop motif involved in ATP binding.</text>
</comment>
<sequence length="455" mass="51476">MQVILYGLLLVFEPMAYTPDQIITFLPRLQQASHCYVGYSGGLDSHVLLHSVVEILGEENVIAIHVNHQLSPNADAWQQHCQQVCREQGVTLISETVQVETAGQGLEAAARDARYQVFERYLDDGGLILLAHHADDQAETVLYRLLRGSGPLGLSGIPISRPLGHGELLRPLLRFTRQELQDYALSTGLSWIEDESNEQLEYDRNYIRHQVIPNLADRWPDYTSRIATSAALCRDNEQLVDELASQDLMTVGERSERLGWSICIDSFQGFDSLRQGNLLRYWLAQHDIPRPGHQVMTALREELLPARNDGSPQITWGGAQLRRYQHRLYLLPIQPGLPETDEPFFWDVSEPLVLPDKSALFSRVATGEGLSHPDDALLEVRFRRGGERCRPQGRQGSNNLKILFQEYGLEPWLRDRVPLIYLHGELVAVADLWVCEGFSATPGQEGVTINWSYPE</sequence>
<evidence type="ECO:0000313" key="11">
    <source>
        <dbReference type="Proteomes" id="UP001178354"/>
    </source>
</evidence>
<dbReference type="EMBL" id="JAUUUU010000001">
    <property type="protein sequence ID" value="MDP1519484.1"/>
    <property type="molecule type" value="Genomic_DNA"/>
</dbReference>
<evidence type="ECO:0000256" key="2">
    <source>
        <dbReference type="ARBA" id="ARBA00022490"/>
    </source>
</evidence>
<dbReference type="AlphaFoldDB" id="A0AAW8B1N7"/>
<dbReference type="SUPFAM" id="SSF56037">
    <property type="entry name" value="PheT/TilS domain"/>
    <property type="match status" value="1"/>
</dbReference>
<organism evidence="10 11">
    <name type="scientific">Porticoccus litoralis</name>
    <dbReference type="NCBI Taxonomy" id="434086"/>
    <lineage>
        <taxon>Bacteria</taxon>
        <taxon>Pseudomonadati</taxon>
        <taxon>Pseudomonadota</taxon>
        <taxon>Gammaproteobacteria</taxon>
        <taxon>Cellvibrionales</taxon>
        <taxon>Porticoccaceae</taxon>
        <taxon>Porticoccus</taxon>
    </lineage>
</organism>
<dbReference type="Gene3D" id="3.40.50.620">
    <property type="entry name" value="HUPs"/>
    <property type="match status" value="1"/>
</dbReference>
<dbReference type="NCBIfam" id="TIGR02432">
    <property type="entry name" value="lysidine_TilS_N"/>
    <property type="match status" value="1"/>
</dbReference>
<keyword evidence="11" id="KW-1185">Reference proteome</keyword>
<dbReference type="PANTHER" id="PTHR43033">
    <property type="entry name" value="TRNA(ILE)-LYSIDINE SYNTHASE-RELATED"/>
    <property type="match status" value="1"/>
</dbReference>
<dbReference type="SMART" id="SM00977">
    <property type="entry name" value="TilS_C"/>
    <property type="match status" value="1"/>
</dbReference>
<dbReference type="Pfam" id="PF11734">
    <property type="entry name" value="TilS_C"/>
    <property type="match status" value="1"/>
</dbReference>
<dbReference type="InterPro" id="IPR012796">
    <property type="entry name" value="Lysidine-tRNA-synth_C"/>
</dbReference>
<dbReference type="InterPro" id="IPR011063">
    <property type="entry name" value="TilS/TtcA_N"/>
</dbReference>
<evidence type="ECO:0000256" key="6">
    <source>
        <dbReference type="ARBA" id="ARBA00022840"/>
    </source>
</evidence>
<gene>
    <name evidence="8 10" type="primary">tilS</name>
    <name evidence="10" type="ORF">Q8A57_00700</name>
</gene>
<feature type="domain" description="Lysidine-tRNA(Ile) synthetase C-terminal" evidence="9">
    <location>
        <begin position="378"/>
        <end position="451"/>
    </location>
</feature>